<organism evidence="1 2">
    <name type="scientific">Lepagella muris</name>
    <dbReference type="NCBI Taxonomy" id="3032870"/>
    <lineage>
        <taxon>Bacteria</taxon>
        <taxon>Pseudomonadati</taxon>
        <taxon>Bacteroidota</taxon>
        <taxon>Bacteroidia</taxon>
        <taxon>Bacteroidales</taxon>
        <taxon>Muribaculaceae</taxon>
        <taxon>Lepagella</taxon>
    </lineage>
</organism>
<proteinExistence type="predicted"/>
<keyword evidence="1" id="KW-0808">Transferase</keyword>
<dbReference type="EMBL" id="SRYB01000001">
    <property type="protein sequence ID" value="TGY80846.1"/>
    <property type="molecule type" value="Genomic_DNA"/>
</dbReference>
<gene>
    <name evidence="1" type="ORF">E5331_00265</name>
</gene>
<reference evidence="1" key="1">
    <citation type="submission" date="2019-04" db="EMBL/GenBank/DDBJ databases">
        <title>Microbes associate with the intestines of laboratory mice.</title>
        <authorList>
            <person name="Navarre W."/>
            <person name="Wong E."/>
            <person name="Huang K."/>
            <person name="Tropini C."/>
            <person name="Ng K."/>
            <person name="Yu B."/>
        </authorList>
    </citation>
    <scope>NUCLEOTIDE SEQUENCE</scope>
    <source>
        <strain evidence="1">NM04_E33</strain>
    </source>
</reference>
<dbReference type="Proteomes" id="UP000306319">
    <property type="component" value="Unassembled WGS sequence"/>
</dbReference>
<accession>A0AC61RKQ2</accession>
<sequence length="214" mass="23914">MKKTERILAEKLLQVSAIKLQPQNPFVWASGWNSPIYNDNRRILSYPDIRNLIKVEFARAILEHFPDVEAIAGVATGAIAIGAIVADTLGLPYLYVRATPKDHGLENLIEGNLMPGKKIVVIEDLVSTGGSSLKTVETLQTYGSEVIGMTCLFSYQFPMAIKRFHEADITLVPLCTYSVMLEVAEEKNYISPAETEALREWREDPADWAPDFKE</sequence>
<name>A0AC61RKQ2_9BACT</name>
<evidence type="ECO:0000313" key="2">
    <source>
        <dbReference type="Proteomes" id="UP000306319"/>
    </source>
</evidence>
<protein>
    <submittedName>
        <fullName evidence="1">Orotate phosphoribosyltransferase</fullName>
        <ecNumber evidence="1">2.4.2.10</ecNumber>
    </submittedName>
</protein>
<keyword evidence="1" id="KW-0328">Glycosyltransferase</keyword>
<keyword evidence="2" id="KW-1185">Reference proteome</keyword>
<evidence type="ECO:0000313" key="1">
    <source>
        <dbReference type="EMBL" id="TGY80846.1"/>
    </source>
</evidence>
<comment type="caution">
    <text evidence="1">The sequence shown here is derived from an EMBL/GenBank/DDBJ whole genome shotgun (WGS) entry which is preliminary data.</text>
</comment>
<dbReference type="EC" id="2.4.2.10" evidence="1"/>